<dbReference type="Pfam" id="PF00795">
    <property type="entry name" value="CN_hydrolase"/>
    <property type="match status" value="1"/>
</dbReference>
<dbReference type="RefSeq" id="WP_260103868.1">
    <property type="nucleotide sequence ID" value="NZ_JALXSQ010000006.1"/>
</dbReference>
<keyword evidence="4" id="KW-1185">Reference proteome</keyword>
<dbReference type="GO" id="GO:0016787">
    <property type="term" value="F:hydrolase activity"/>
    <property type="evidence" value="ECO:0007669"/>
    <property type="project" value="UniProtKB-KW"/>
</dbReference>
<organism evidence="3 4">
    <name type="scientific">Pseudoclavibacter albus</name>
    <dbReference type="NCBI Taxonomy" id="272241"/>
    <lineage>
        <taxon>Bacteria</taxon>
        <taxon>Bacillati</taxon>
        <taxon>Actinomycetota</taxon>
        <taxon>Actinomycetes</taxon>
        <taxon>Micrococcales</taxon>
        <taxon>Microbacteriaceae</taxon>
        <taxon>Pseudoclavibacter</taxon>
    </lineage>
</organism>
<dbReference type="PROSITE" id="PS01227">
    <property type="entry name" value="UPF0012"/>
    <property type="match status" value="1"/>
</dbReference>
<dbReference type="Gene3D" id="3.60.110.10">
    <property type="entry name" value="Carbon-nitrogen hydrolase"/>
    <property type="match status" value="1"/>
</dbReference>
<dbReference type="InterPro" id="IPR036526">
    <property type="entry name" value="C-N_Hydrolase_sf"/>
</dbReference>
<comment type="similarity">
    <text evidence="1">Belongs to the carbon-nitrogen hydrolase superfamily. NIT1/NIT2 family.</text>
</comment>
<dbReference type="CDD" id="cd07581">
    <property type="entry name" value="nitrilase_3"/>
    <property type="match status" value="1"/>
</dbReference>
<dbReference type="InterPro" id="IPR003010">
    <property type="entry name" value="C-N_Hydrolase"/>
</dbReference>
<dbReference type="PANTHER" id="PTHR23088">
    <property type="entry name" value="NITRILASE-RELATED"/>
    <property type="match status" value="1"/>
</dbReference>
<dbReference type="PANTHER" id="PTHR23088:SF27">
    <property type="entry name" value="DEAMINATED GLUTATHIONE AMIDASE"/>
    <property type="match status" value="1"/>
</dbReference>
<reference evidence="3 4" key="1">
    <citation type="submission" date="2022-04" db="EMBL/GenBank/DDBJ databases">
        <title>Human microbiome associated bacterial genomes.</title>
        <authorList>
            <person name="Sandstrom S."/>
            <person name="Salamzade R."/>
            <person name="Kalan L.R."/>
        </authorList>
    </citation>
    <scope>NUCLEOTIDE SEQUENCE [LARGE SCALE GENOMIC DNA]</scope>
    <source>
        <strain evidence="4">p3-SID1799</strain>
    </source>
</reference>
<feature type="domain" description="CN hydrolase" evidence="2">
    <location>
        <begin position="12"/>
        <end position="253"/>
    </location>
</feature>
<sequence length="283" mass="29772">MTTATQHESAQVTIALAQYAPGADADANRQRLVEAVEEAARRGADLVLAPEYASFFDGAPSEEAVRAAEPLDGPFVTAMREAASQHGIVVVASLVETGENPSKFQNTTVAIGADGETRAVYRKLHLYDAFGASESQFVEAGSSDAELPIFAVNGVSFGIQTCYDLRFPEVTRRLAAAGAEVILMPAQWVPGLLKEHHWNTLIAARAIESTVVVAATDHPMPHGVGLAQLVDASGVVREKLGSGEGMGLVSVDAADIAHVRATNPSLSVRRFDAVARTGVEAQA</sequence>
<dbReference type="Proteomes" id="UP001525379">
    <property type="component" value="Unassembled WGS sequence"/>
</dbReference>
<dbReference type="SUPFAM" id="SSF56317">
    <property type="entry name" value="Carbon-nitrogen hydrolase"/>
    <property type="match status" value="1"/>
</dbReference>
<dbReference type="PROSITE" id="PS50263">
    <property type="entry name" value="CN_HYDROLASE"/>
    <property type="match status" value="1"/>
</dbReference>
<name>A0ABT2HVE5_9MICO</name>
<protein>
    <submittedName>
        <fullName evidence="3">Carbon-nitrogen hydrolase family protein</fullName>
    </submittedName>
</protein>
<gene>
    <name evidence="3" type="ORF">M3D15_02855</name>
</gene>
<accession>A0ABT2HVE5</accession>
<evidence type="ECO:0000256" key="1">
    <source>
        <dbReference type="ARBA" id="ARBA00010613"/>
    </source>
</evidence>
<evidence type="ECO:0000313" key="4">
    <source>
        <dbReference type="Proteomes" id="UP001525379"/>
    </source>
</evidence>
<keyword evidence="3" id="KW-0378">Hydrolase</keyword>
<dbReference type="EMBL" id="JALXSQ010000006">
    <property type="protein sequence ID" value="MCT2042282.1"/>
    <property type="molecule type" value="Genomic_DNA"/>
</dbReference>
<comment type="caution">
    <text evidence="3">The sequence shown here is derived from an EMBL/GenBank/DDBJ whole genome shotgun (WGS) entry which is preliminary data.</text>
</comment>
<evidence type="ECO:0000313" key="3">
    <source>
        <dbReference type="EMBL" id="MCT2042282.1"/>
    </source>
</evidence>
<evidence type="ECO:0000259" key="2">
    <source>
        <dbReference type="PROSITE" id="PS50263"/>
    </source>
</evidence>
<dbReference type="InterPro" id="IPR001110">
    <property type="entry name" value="UPF0012_CS"/>
</dbReference>
<proteinExistence type="inferred from homology"/>